<organism evidence="2 3">
    <name type="scientific">Caenorhabditis elegans</name>
    <dbReference type="NCBI Taxonomy" id="6239"/>
    <lineage>
        <taxon>Eukaryota</taxon>
        <taxon>Metazoa</taxon>
        <taxon>Ecdysozoa</taxon>
        <taxon>Nematoda</taxon>
        <taxon>Chromadorea</taxon>
        <taxon>Rhabditida</taxon>
        <taxon>Rhabditina</taxon>
        <taxon>Rhabditomorpha</taxon>
        <taxon>Rhabditoidea</taxon>
        <taxon>Rhabditidae</taxon>
        <taxon>Peloderinae</taxon>
        <taxon>Caenorhabditis</taxon>
    </lineage>
</organism>
<reference evidence="2 3" key="1">
    <citation type="journal article" date="1998" name="Science">
        <title>Genome sequence of the nematode C. elegans: a platform for investigating biology.</title>
        <authorList>
            <consortium name="The C. elegans sequencing consortium"/>
            <person name="Sulson J.E."/>
            <person name="Waterston R."/>
        </authorList>
    </citation>
    <scope>NUCLEOTIDE SEQUENCE [LARGE SCALE GENOMIC DNA]</scope>
    <source>
        <strain evidence="2 3">Bristol N2</strain>
    </source>
</reference>
<evidence type="ECO:0000256" key="1">
    <source>
        <dbReference type="SAM" id="Phobius"/>
    </source>
</evidence>
<gene>
    <name evidence="2 4" type="primary">srh-292</name>
    <name evidence="2" type="ORF">CELE_Y94A7B.1</name>
    <name evidence="4" type="ORF">Y94A7B.1</name>
</gene>
<dbReference type="PANTHER" id="PTHR22941:SF48">
    <property type="entry name" value="G PROTEIN-COUPLED RECEPTOR-RELATED"/>
    <property type="match status" value="1"/>
</dbReference>
<dbReference type="InParanoid" id="Q9XXB2"/>
<feature type="transmembrane region" description="Helical" evidence="1">
    <location>
        <begin position="129"/>
        <end position="151"/>
    </location>
</feature>
<dbReference type="InterPro" id="IPR019422">
    <property type="entry name" value="7TM_GPCR_serpentine_rcpt_Srh"/>
</dbReference>
<evidence type="ECO:0000313" key="4">
    <source>
        <dbReference type="WormBase" id="Y94A7B.1"/>
    </source>
</evidence>
<evidence type="ECO:0000313" key="2">
    <source>
        <dbReference type="EMBL" id="CAA19563.2"/>
    </source>
</evidence>
<dbReference type="WormBase" id="Y94A7B.1">
    <property type="protein sequence ID" value="CE34439"/>
    <property type="gene ID" value="WBGene00005496"/>
    <property type="gene designation" value="srh-292"/>
</dbReference>
<dbReference type="PANTHER" id="PTHR22941">
    <property type="entry name" value="SERPENTINE RECEPTOR"/>
    <property type="match status" value="1"/>
</dbReference>
<dbReference type="PIR" id="T27480">
    <property type="entry name" value="T27480"/>
</dbReference>
<feature type="transmembrane region" description="Helical" evidence="1">
    <location>
        <begin position="247"/>
        <end position="267"/>
    </location>
</feature>
<dbReference type="PhylomeDB" id="Q9XXB2"/>
<dbReference type="GeneID" id="190790"/>
<feature type="transmembrane region" description="Helical" evidence="1">
    <location>
        <begin position="273"/>
        <end position="296"/>
    </location>
</feature>
<dbReference type="HOGENOM" id="CLU_042960_1_1_1"/>
<dbReference type="EMBL" id="BX284605">
    <property type="protein sequence ID" value="CAA19563.2"/>
    <property type="molecule type" value="Genomic_DNA"/>
</dbReference>
<sequence length="326" mass="37669">MLLEALSSPYVYSNVLFIIAGISFPIHLFGEYCILFKTPKVMKSVKWSLFDVHLWSSLMDLFLSFFVQPLAFFPVMAEFPMGVLNRIGMKTDVLMCSGVLIALLVLVSIIKMFKNRYYILFSMHTCWRYIRYSFLTMNYVLTILFVITVYVEIPEDQEFARSVLFKNNPELLQYDIPESPILVIAWSNFRMIYRQLLFTALFLSELIVFTVLIRLNMQKAISEIRSSASCKTFKIHRNFMKSLNMQIAVPIVVICIPSFFGLAVPFLQGNTQGAINFIYIIVSTHGALSTLIMVYLQKSYREAVVQIVGCNRKMEENIRTVMPKAF</sequence>
<dbReference type="Proteomes" id="UP000001940">
    <property type="component" value="Chromosome V"/>
</dbReference>
<evidence type="ECO:0000313" key="3">
    <source>
        <dbReference type="Proteomes" id="UP000001940"/>
    </source>
</evidence>
<keyword evidence="1" id="KW-1133">Transmembrane helix</keyword>
<proteinExistence type="predicted"/>
<dbReference type="KEGG" id="cel:CELE_Y94A7B.1"/>
<keyword evidence="1" id="KW-0812">Transmembrane</keyword>
<dbReference type="AlphaFoldDB" id="Q9XXB2"/>
<dbReference type="STRING" id="6239.Y94A7B.1.1"/>
<feature type="transmembrane region" description="Helical" evidence="1">
    <location>
        <begin position="12"/>
        <end position="35"/>
    </location>
</feature>
<dbReference type="InterPro" id="IPR053220">
    <property type="entry name" value="Nematode_rcpt-like_serp_H"/>
</dbReference>
<keyword evidence="1" id="KW-0472">Membrane</keyword>
<feature type="transmembrane region" description="Helical" evidence="1">
    <location>
        <begin position="47"/>
        <end position="67"/>
    </location>
</feature>
<dbReference type="Pfam" id="PF10318">
    <property type="entry name" value="7TM_GPCR_Srh"/>
    <property type="match status" value="1"/>
</dbReference>
<feature type="transmembrane region" description="Helical" evidence="1">
    <location>
        <begin position="196"/>
        <end position="215"/>
    </location>
</feature>
<dbReference type="PaxDb" id="6239-Y94A7B.1"/>
<dbReference type="RefSeq" id="NP_507494.2">
    <property type="nucleotide sequence ID" value="NM_075093.2"/>
</dbReference>
<dbReference type="OrthoDB" id="5805335at2759"/>
<accession>Q9XXB2</accession>
<dbReference type="CTD" id="190790"/>
<keyword evidence="3" id="KW-1185">Reference proteome</keyword>
<dbReference type="UCSC" id="Y94A7B.1">
    <property type="organism name" value="c. elegans"/>
</dbReference>
<name>Q9XXB2_CAEEL</name>
<protein>
    <submittedName>
        <fullName evidence="2">Serpentine Receptor, class H</fullName>
    </submittedName>
</protein>
<dbReference type="AGR" id="WB:WBGene00005496"/>
<feature type="transmembrane region" description="Helical" evidence="1">
    <location>
        <begin position="87"/>
        <end position="109"/>
    </location>
</feature>
<keyword evidence="2" id="KW-0675">Receptor</keyword>